<dbReference type="InterPro" id="IPR003661">
    <property type="entry name" value="HisK_dim/P_dom"/>
</dbReference>
<dbReference type="SMART" id="SM00388">
    <property type="entry name" value="HisKA"/>
    <property type="match status" value="1"/>
</dbReference>
<evidence type="ECO:0000313" key="18">
    <source>
        <dbReference type="Proteomes" id="UP000234956"/>
    </source>
</evidence>
<evidence type="ECO:0000256" key="7">
    <source>
        <dbReference type="ARBA" id="ARBA00022692"/>
    </source>
</evidence>
<dbReference type="Gene3D" id="6.10.340.10">
    <property type="match status" value="1"/>
</dbReference>
<feature type="transmembrane region" description="Helical" evidence="14">
    <location>
        <begin position="158"/>
        <end position="177"/>
    </location>
</feature>
<dbReference type="SUPFAM" id="SSF47384">
    <property type="entry name" value="Homodimeric domain of signal transducing histidine kinase"/>
    <property type="match status" value="1"/>
</dbReference>
<keyword evidence="9 17" id="KW-0418">Kinase</keyword>
<feature type="domain" description="HAMP" evidence="16">
    <location>
        <begin position="179"/>
        <end position="230"/>
    </location>
</feature>
<evidence type="ECO:0000259" key="16">
    <source>
        <dbReference type="PROSITE" id="PS50885"/>
    </source>
</evidence>
<dbReference type="EC" id="2.7.13.3" evidence="3"/>
<evidence type="ECO:0000256" key="2">
    <source>
        <dbReference type="ARBA" id="ARBA00004651"/>
    </source>
</evidence>
<feature type="domain" description="Histidine kinase" evidence="15">
    <location>
        <begin position="245"/>
        <end position="446"/>
    </location>
</feature>
<dbReference type="RefSeq" id="WP_058844410.1">
    <property type="nucleotide sequence ID" value="NZ_PDFK01000003.1"/>
</dbReference>
<evidence type="ECO:0000256" key="1">
    <source>
        <dbReference type="ARBA" id="ARBA00000085"/>
    </source>
</evidence>
<dbReference type="Proteomes" id="UP000234956">
    <property type="component" value="Unassembled WGS sequence"/>
</dbReference>
<keyword evidence="8" id="KW-0547">Nucleotide-binding</keyword>
<keyword evidence="4" id="KW-1003">Cell membrane</keyword>
<sequence length="446" mass="50723">MKQKIGTKLTIYITFVVIVTFTISLVVSQFFLPKYYLYQLNKKVADAYETYQTKDEPSLVERQFDVTIITVPLEGSIDNLNENLRLQLAREQIALNKFWVSEEVLQDIAGEKIVGKLYDQGKQKSSFLVHYAKEGNQLIMIGASMAHFTDIASFINRFNFVFLIASILVIIMVTALLSRKLTNPLNELQQVAQEIGALNFQQANIQTGDEIEELAKSINKMSQTLESAQQQLTQRNLDLKQFMVGLTHELKTPLALINVYASGMEDGMDDGTYLTVIHQQIDRMEKIITDMLYFARTEENDSKVSSFDVIQLLQQIIHSYQPLQGDKQIFLQSELTEFMLNTEQEKVHFIVENLISNAVKYTSGRDIFICFDSHGRLEITNDTTLPDISKIWQPFYVGESSRNKHISGTGLGLATVKSLAEQLGYTTKSTLADGKITFTINFWQRG</sequence>
<gene>
    <name evidence="17" type="ORF">CRI88_11965</name>
</gene>
<evidence type="ECO:0000256" key="11">
    <source>
        <dbReference type="ARBA" id="ARBA00022989"/>
    </source>
</evidence>
<evidence type="ECO:0000256" key="8">
    <source>
        <dbReference type="ARBA" id="ARBA00022741"/>
    </source>
</evidence>
<evidence type="ECO:0000256" key="13">
    <source>
        <dbReference type="ARBA" id="ARBA00023136"/>
    </source>
</evidence>
<dbReference type="InterPro" id="IPR005467">
    <property type="entry name" value="His_kinase_dom"/>
</dbReference>
<organism evidence="17 18">
    <name type="scientific">Lysinibacillus fusiformis</name>
    <dbReference type="NCBI Taxonomy" id="28031"/>
    <lineage>
        <taxon>Bacteria</taxon>
        <taxon>Bacillati</taxon>
        <taxon>Bacillota</taxon>
        <taxon>Bacilli</taxon>
        <taxon>Bacillales</taxon>
        <taxon>Bacillaceae</taxon>
        <taxon>Lysinibacillus</taxon>
    </lineage>
</organism>
<dbReference type="EMBL" id="PDFK01000003">
    <property type="protein sequence ID" value="PKU51422.1"/>
    <property type="molecule type" value="Genomic_DNA"/>
</dbReference>
<feature type="transmembrane region" description="Helical" evidence="14">
    <location>
        <begin position="12"/>
        <end position="32"/>
    </location>
</feature>
<dbReference type="Pfam" id="PF02518">
    <property type="entry name" value="HATPase_c"/>
    <property type="match status" value="1"/>
</dbReference>
<evidence type="ECO:0000256" key="3">
    <source>
        <dbReference type="ARBA" id="ARBA00012438"/>
    </source>
</evidence>
<comment type="subcellular location">
    <subcellularLocation>
        <location evidence="2">Cell membrane</location>
        <topology evidence="2">Multi-pass membrane protein</topology>
    </subcellularLocation>
</comment>
<evidence type="ECO:0000256" key="6">
    <source>
        <dbReference type="ARBA" id="ARBA00022679"/>
    </source>
</evidence>
<keyword evidence="6" id="KW-0808">Transferase</keyword>
<dbReference type="AlphaFoldDB" id="A0A2I0UZL8"/>
<dbReference type="InterPro" id="IPR003594">
    <property type="entry name" value="HATPase_dom"/>
</dbReference>
<evidence type="ECO:0000256" key="10">
    <source>
        <dbReference type="ARBA" id="ARBA00022840"/>
    </source>
</evidence>
<keyword evidence="12" id="KW-0902">Two-component regulatory system</keyword>
<dbReference type="Pfam" id="PF00512">
    <property type="entry name" value="HisKA"/>
    <property type="match status" value="1"/>
</dbReference>
<dbReference type="CDD" id="cd06225">
    <property type="entry name" value="HAMP"/>
    <property type="match status" value="1"/>
</dbReference>
<dbReference type="PROSITE" id="PS50109">
    <property type="entry name" value="HIS_KIN"/>
    <property type="match status" value="1"/>
</dbReference>
<dbReference type="Gene3D" id="3.30.565.10">
    <property type="entry name" value="Histidine kinase-like ATPase, C-terminal domain"/>
    <property type="match status" value="1"/>
</dbReference>
<dbReference type="SUPFAM" id="SSF158472">
    <property type="entry name" value="HAMP domain-like"/>
    <property type="match status" value="1"/>
</dbReference>
<proteinExistence type="predicted"/>
<evidence type="ECO:0000256" key="9">
    <source>
        <dbReference type="ARBA" id="ARBA00022777"/>
    </source>
</evidence>
<dbReference type="Pfam" id="PF00672">
    <property type="entry name" value="HAMP"/>
    <property type="match status" value="1"/>
</dbReference>
<dbReference type="CDD" id="cd00082">
    <property type="entry name" value="HisKA"/>
    <property type="match status" value="1"/>
</dbReference>
<keyword evidence="5" id="KW-0597">Phosphoprotein</keyword>
<keyword evidence="7 14" id="KW-0812">Transmembrane</keyword>
<dbReference type="GO" id="GO:0000155">
    <property type="term" value="F:phosphorelay sensor kinase activity"/>
    <property type="evidence" value="ECO:0007669"/>
    <property type="project" value="InterPro"/>
</dbReference>
<dbReference type="PANTHER" id="PTHR45528">
    <property type="entry name" value="SENSOR HISTIDINE KINASE CPXA"/>
    <property type="match status" value="1"/>
</dbReference>
<dbReference type="SMART" id="SM00304">
    <property type="entry name" value="HAMP"/>
    <property type="match status" value="1"/>
</dbReference>
<dbReference type="InterPro" id="IPR050398">
    <property type="entry name" value="HssS/ArlS-like"/>
</dbReference>
<evidence type="ECO:0000256" key="4">
    <source>
        <dbReference type="ARBA" id="ARBA00022475"/>
    </source>
</evidence>
<reference evidence="17 18" key="1">
    <citation type="submission" date="2017-10" db="EMBL/GenBank/DDBJ databases">
        <title>Draft genome of Lysinibacillus fusiformis strain Juneja, a laboratory-derived pathogen of Drosophila melanogaster.</title>
        <authorList>
            <person name="Smith B.R."/>
            <person name="Unckless R.L."/>
        </authorList>
    </citation>
    <scope>NUCLEOTIDE SEQUENCE [LARGE SCALE GENOMIC DNA]</scope>
    <source>
        <strain evidence="17 18">Juneja</strain>
    </source>
</reference>
<evidence type="ECO:0000313" key="17">
    <source>
        <dbReference type="EMBL" id="PKU51422.1"/>
    </source>
</evidence>
<evidence type="ECO:0000256" key="12">
    <source>
        <dbReference type="ARBA" id="ARBA00023012"/>
    </source>
</evidence>
<keyword evidence="13 14" id="KW-0472">Membrane</keyword>
<dbReference type="GO" id="GO:0005524">
    <property type="term" value="F:ATP binding"/>
    <property type="evidence" value="ECO:0007669"/>
    <property type="project" value="UniProtKB-KW"/>
</dbReference>
<evidence type="ECO:0000259" key="15">
    <source>
        <dbReference type="PROSITE" id="PS50109"/>
    </source>
</evidence>
<evidence type="ECO:0000256" key="5">
    <source>
        <dbReference type="ARBA" id="ARBA00022553"/>
    </source>
</evidence>
<protein>
    <recommendedName>
        <fullName evidence="3">histidine kinase</fullName>
        <ecNumber evidence="3">2.7.13.3</ecNumber>
    </recommendedName>
</protein>
<dbReference type="Gene3D" id="1.10.287.130">
    <property type="match status" value="1"/>
</dbReference>
<dbReference type="GO" id="GO:0005886">
    <property type="term" value="C:plasma membrane"/>
    <property type="evidence" value="ECO:0007669"/>
    <property type="project" value="UniProtKB-SubCell"/>
</dbReference>
<dbReference type="InterPro" id="IPR003660">
    <property type="entry name" value="HAMP_dom"/>
</dbReference>
<comment type="caution">
    <text evidence="17">The sequence shown here is derived from an EMBL/GenBank/DDBJ whole genome shotgun (WGS) entry which is preliminary data.</text>
</comment>
<dbReference type="PROSITE" id="PS50885">
    <property type="entry name" value="HAMP"/>
    <property type="match status" value="1"/>
</dbReference>
<evidence type="ECO:0000256" key="14">
    <source>
        <dbReference type="SAM" id="Phobius"/>
    </source>
</evidence>
<dbReference type="InterPro" id="IPR036097">
    <property type="entry name" value="HisK_dim/P_sf"/>
</dbReference>
<dbReference type="InterPro" id="IPR036890">
    <property type="entry name" value="HATPase_C_sf"/>
</dbReference>
<comment type="catalytic activity">
    <reaction evidence="1">
        <text>ATP + protein L-histidine = ADP + protein N-phospho-L-histidine.</text>
        <dbReference type="EC" id="2.7.13.3"/>
    </reaction>
</comment>
<dbReference type="PANTHER" id="PTHR45528:SF1">
    <property type="entry name" value="SENSOR HISTIDINE KINASE CPXA"/>
    <property type="match status" value="1"/>
</dbReference>
<dbReference type="SMART" id="SM00387">
    <property type="entry name" value="HATPase_c"/>
    <property type="match status" value="1"/>
</dbReference>
<name>A0A2I0UZL8_9BACI</name>
<keyword evidence="11 14" id="KW-1133">Transmembrane helix</keyword>
<dbReference type="SUPFAM" id="SSF55874">
    <property type="entry name" value="ATPase domain of HSP90 chaperone/DNA topoisomerase II/histidine kinase"/>
    <property type="match status" value="1"/>
</dbReference>
<keyword evidence="10" id="KW-0067">ATP-binding</keyword>
<accession>A0A2I0UZL8</accession>